<proteinExistence type="inferred from homology"/>
<dbReference type="Proteomes" id="UP000070427">
    <property type="component" value="Unassembled WGS sequence"/>
</dbReference>
<evidence type="ECO:0000256" key="10">
    <source>
        <dbReference type="ARBA" id="ARBA00022842"/>
    </source>
</evidence>
<dbReference type="NCBIfam" id="TIGR00472">
    <property type="entry name" value="pheT_bact"/>
    <property type="match status" value="1"/>
</dbReference>
<feature type="domain" description="FDX-ACB" evidence="18">
    <location>
        <begin position="706"/>
        <end position="799"/>
    </location>
</feature>
<dbReference type="InterPro" id="IPR005146">
    <property type="entry name" value="B3/B4_tRNA-bd"/>
</dbReference>
<keyword evidence="5 16" id="KW-0820">tRNA-binding</keyword>
<comment type="cofactor">
    <cofactor evidence="15">
        <name>Mg(2+)</name>
        <dbReference type="ChEBI" id="CHEBI:18420"/>
    </cofactor>
    <text evidence="15">Binds 2 magnesium ions per tetramer.</text>
</comment>
<dbReference type="HAMAP" id="MF_00283">
    <property type="entry name" value="Phe_tRNA_synth_beta1"/>
    <property type="match status" value="1"/>
</dbReference>
<dbReference type="EMBL" id="LOED01000009">
    <property type="protein sequence ID" value="KXG77656.1"/>
    <property type="molecule type" value="Genomic_DNA"/>
</dbReference>
<evidence type="ECO:0000256" key="4">
    <source>
        <dbReference type="ARBA" id="ARBA00022490"/>
    </source>
</evidence>
<dbReference type="EC" id="6.1.1.20" evidence="15"/>
<dbReference type="InParanoid" id="A0A140LAT1"/>
<dbReference type="STRING" id="520764.AN618_10330"/>
<dbReference type="InterPro" id="IPR045060">
    <property type="entry name" value="Phe-tRNA-ligase_IIc_bsu"/>
</dbReference>
<keyword evidence="4 15" id="KW-0963">Cytoplasm</keyword>
<keyword evidence="13 15" id="KW-0030">Aminoacyl-tRNA synthetase</keyword>
<dbReference type="GO" id="GO:0000049">
    <property type="term" value="F:tRNA binding"/>
    <property type="evidence" value="ECO:0007669"/>
    <property type="project" value="UniProtKB-UniRule"/>
</dbReference>
<protein>
    <recommendedName>
        <fullName evidence="15">Phenylalanine--tRNA ligase beta subunit</fullName>
        <ecNumber evidence="15">6.1.1.20</ecNumber>
    </recommendedName>
    <alternativeName>
        <fullName evidence="15">Phenylalanyl-tRNA synthetase beta subunit</fullName>
        <shortName evidence="15">PheRS</shortName>
    </alternativeName>
</protein>
<dbReference type="InterPro" id="IPR005147">
    <property type="entry name" value="tRNA_synthase_B5-dom"/>
</dbReference>
<evidence type="ECO:0000256" key="11">
    <source>
        <dbReference type="ARBA" id="ARBA00022884"/>
    </source>
</evidence>
<dbReference type="Pfam" id="PF03483">
    <property type="entry name" value="B3_4"/>
    <property type="match status" value="1"/>
</dbReference>
<dbReference type="Pfam" id="PF03484">
    <property type="entry name" value="B5"/>
    <property type="match status" value="1"/>
</dbReference>
<evidence type="ECO:0000313" key="20">
    <source>
        <dbReference type="EMBL" id="KXG77656.1"/>
    </source>
</evidence>
<dbReference type="InterPro" id="IPR036690">
    <property type="entry name" value="Fdx_antiC-bd_sf"/>
</dbReference>
<dbReference type="GO" id="GO:0140096">
    <property type="term" value="F:catalytic activity, acting on a protein"/>
    <property type="evidence" value="ECO:0007669"/>
    <property type="project" value="UniProtKB-ARBA"/>
</dbReference>
<evidence type="ECO:0000256" key="1">
    <source>
        <dbReference type="ARBA" id="ARBA00004496"/>
    </source>
</evidence>
<dbReference type="GO" id="GO:0000287">
    <property type="term" value="F:magnesium ion binding"/>
    <property type="evidence" value="ECO:0007669"/>
    <property type="project" value="UniProtKB-UniRule"/>
</dbReference>
<feature type="binding site" evidence="15">
    <location>
        <position position="472"/>
    </location>
    <ligand>
        <name>Mg(2+)</name>
        <dbReference type="ChEBI" id="CHEBI:18420"/>
        <note>shared with alpha subunit</note>
    </ligand>
</feature>
<dbReference type="Gene3D" id="3.30.70.380">
    <property type="entry name" value="Ferrodoxin-fold anticodon-binding domain"/>
    <property type="match status" value="1"/>
</dbReference>
<evidence type="ECO:0000256" key="14">
    <source>
        <dbReference type="ARBA" id="ARBA00049255"/>
    </source>
</evidence>
<dbReference type="FunFam" id="3.30.70.380:FF:000001">
    <property type="entry name" value="Phenylalanine--tRNA ligase beta subunit"/>
    <property type="match status" value="1"/>
</dbReference>
<dbReference type="InterPro" id="IPR002547">
    <property type="entry name" value="tRNA-bd_dom"/>
</dbReference>
<dbReference type="SMART" id="SM00896">
    <property type="entry name" value="FDX-ACB"/>
    <property type="match status" value="1"/>
</dbReference>
<evidence type="ECO:0000256" key="16">
    <source>
        <dbReference type="PROSITE-ProRule" id="PRU00209"/>
    </source>
</evidence>
<dbReference type="Pfam" id="PF01588">
    <property type="entry name" value="tRNA_bind"/>
    <property type="match status" value="1"/>
</dbReference>
<feature type="binding site" evidence="15">
    <location>
        <position position="471"/>
    </location>
    <ligand>
        <name>Mg(2+)</name>
        <dbReference type="ChEBI" id="CHEBI:18420"/>
        <note>shared with alpha subunit</note>
    </ligand>
</feature>
<dbReference type="CDD" id="cd00769">
    <property type="entry name" value="PheRS_beta_core"/>
    <property type="match status" value="1"/>
</dbReference>
<dbReference type="Gene3D" id="3.30.930.10">
    <property type="entry name" value="Bira Bifunctional Protein, Domain 2"/>
    <property type="match status" value="1"/>
</dbReference>
<keyword evidence="21" id="KW-1185">Reference proteome</keyword>
<dbReference type="InterPro" id="IPR033714">
    <property type="entry name" value="tRNA_bind_bactPheRS"/>
</dbReference>
<keyword evidence="8 15" id="KW-0547">Nucleotide-binding</keyword>
<dbReference type="NCBIfam" id="NF045760">
    <property type="entry name" value="YtpR"/>
    <property type="match status" value="1"/>
</dbReference>
<dbReference type="InterPro" id="IPR045864">
    <property type="entry name" value="aa-tRNA-synth_II/BPL/LPL"/>
</dbReference>
<dbReference type="AlphaFoldDB" id="A0A140LAT1"/>
<dbReference type="InterPro" id="IPR020825">
    <property type="entry name" value="Phe-tRNA_synthase-like_B3/B4"/>
</dbReference>
<evidence type="ECO:0000256" key="3">
    <source>
        <dbReference type="ARBA" id="ARBA00011209"/>
    </source>
</evidence>
<dbReference type="GO" id="GO:0009328">
    <property type="term" value="C:phenylalanine-tRNA ligase complex"/>
    <property type="evidence" value="ECO:0007669"/>
    <property type="project" value="TreeGrafter"/>
</dbReference>
<dbReference type="FunCoup" id="A0A140LAT1">
    <property type="interactions" value="398"/>
</dbReference>
<dbReference type="SUPFAM" id="SSF50249">
    <property type="entry name" value="Nucleic acid-binding proteins"/>
    <property type="match status" value="1"/>
</dbReference>
<organism evidence="20 21">
    <name type="scientific">Fervidicola ferrireducens</name>
    <dbReference type="NCBI Taxonomy" id="520764"/>
    <lineage>
        <taxon>Bacteria</taxon>
        <taxon>Bacillati</taxon>
        <taxon>Bacillota</taxon>
        <taxon>Clostridia</taxon>
        <taxon>Thermosediminibacterales</taxon>
        <taxon>Thermosediminibacteraceae</taxon>
        <taxon>Fervidicola</taxon>
    </lineage>
</organism>
<dbReference type="FunFam" id="2.40.50.140:FF:000045">
    <property type="entry name" value="Phenylalanine--tRNA ligase beta subunit"/>
    <property type="match status" value="1"/>
</dbReference>
<dbReference type="Pfam" id="PF17759">
    <property type="entry name" value="tRNA_synthFbeta"/>
    <property type="match status" value="1"/>
</dbReference>
<evidence type="ECO:0000256" key="6">
    <source>
        <dbReference type="ARBA" id="ARBA00022598"/>
    </source>
</evidence>
<dbReference type="GO" id="GO:0016740">
    <property type="term" value="F:transferase activity"/>
    <property type="evidence" value="ECO:0007669"/>
    <property type="project" value="UniProtKB-ARBA"/>
</dbReference>
<comment type="similarity">
    <text evidence="2 15">Belongs to the phenylalanyl-tRNA synthetase beta subunit family. Type 1 subfamily.</text>
</comment>
<dbReference type="PROSITE" id="PS51483">
    <property type="entry name" value="B5"/>
    <property type="match status" value="1"/>
</dbReference>
<dbReference type="InterPro" id="IPR012340">
    <property type="entry name" value="NA-bd_OB-fold"/>
</dbReference>
<comment type="subunit">
    <text evidence="3 15">Tetramer of two alpha and two beta subunits.</text>
</comment>
<dbReference type="PATRIC" id="fig|520764.3.peg.1064"/>
<keyword evidence="11 16" id="KW-0694">RNA-binding</keyword>
<dbReference type="InterPro" id="IPR041616">
    <property type="entry name" value="PheRS_beta_core"/>
</dbReference>
<name>A0A140LAT1_9FIRM</name>
<comment type="subcellular location">
    <subcellularLocation>
        <location evidence="1 15">Cytoplasm</location>
    </subcellularLocation>
</comment>
<dbReference type="PROSITE" id="PS51447">
    <property type="entry name" value="FDX_ACB"/>
    <property type="match status" value="1"/>
</dbReference>
<dbReference type="FunFam" id="3.30.56.10:FF:000002">
    <property type="entry name" value="Phenylalanine--tRNA ligase beta subunit"/>
    <property type="match status" value="1"/>
</dbReference>
<dbReference type="InterPro" id="IPR005121">
    <property type="entry name" value="Fdx_antiC-bd"/>
</dbReference>
<dbReference type="Gene3D" id="2.40.50.140">
    <property type="entry name" value="Nucleic acid-binding proteins"/>
    <property type="match status" value="1"/>
</dbReference>
<dbReference type="PANTHER" id="PTHR10947:SF0">
    <property type="entry name" value="PHENYLALANINE--TRNA LIGASE BETA SUBUNIT"/>
    <property type="match status" value="1"/>
</dbReference>
<evidence type="ECO:0000259" key="18">
    <source>
        <dbReference type="PROSITE" id="PS51447"/>
    </source>
</evidence>
<feature type="domain" description="B5" evidence="19">
    <location>
        <begin position="409"/>
        <end position="484"/>
    </location>
</feature>
<evidence type="ECO:0000256" key="12">
    <source>
        <dbReference type="ARBA" id="ARBA00022917"/>
    </source>
</evidence>
<feature type="domain" description="TRNA-binding" evidence="17">
    <location>
        <begin position="39"/>
        <end position="153"/>
    </location>
</feature>
<feature type="binding site" evidence="15">
    <location>
        <position position="468"/>
    </location>
    <ligand>
        <name>Mg(2+)</name>
        <dbReference type="ChEBI" id="CHEBI:18420"/>
        <note>shared with alpha subunit</note>
    </ligand>
</feature>
<keyword evidence="9 15" id="KW-0067">ATP-binding</keyword>
<evidence type="ECO:0000256" key="8">
    <source>
        <dbReference type="ARBA" id="ARBA00022741"/>
    </source>
</evidence>
<dbReference type="Gene3D" id="3.30.56.10">
    <property type="match status" value="2"/>
</dbReference>
<keyword evidence="10 15" id="KW-0460">Magnesium</keyword>
<evidence type="ECO:0000259" key="17">
    <source>
        <dbReference type="PROSITE" id="PS50886"/>
    </source>
</evidence>
<sequence length="800" mass="89638">MRVPMKWLKEFVDYKGSVEEFAEKLTMSGSSVETVEYVGRDIKNVVIGEVLEIKRHPHAEKLLVAKVDTKERVLQIITGAHNIKKGDKVAVALPGATIEGGKKIGVQNIKGMESEGMLCSAKELGLDDHGLPEDMKKGLLILPKDAPVGKDIKEYIELEDAVVEFELTPNRADCFSIVGIAREAAATFNVPLKVSFSTSGEIRQIDEIFGKVKVTVEAPDLCKRYIARIIEDVKIEPSPLWMQRRLQLCGIRPINNIVDITNYVMMELGQPLHAFDYDKLTDGSIIVRRGKKGEKLVTLDGQEREITEDTLVIADKKGPVALAGVMGGENTEVTEKTRTVLLESANFLGPNIRRTAKRLGIRTEASLRYEKGIDPNLAEIAAERACELIEKLGAGRVVKEYADVYPEVVRPRRLQLRVDKINALLGTDISKECMVGILRRLGMGVEDEDGKTFVIVPTFRADIAQQADIAEEIARIYGYDNLPSTLPGSIATCGVLSKRQKLEDEIKKTLSDLGFSEIYTYSFISPSAFDKLKVPFDHEVRNAVRLLNPLGEEHSVMRTTLLDGILQVVKFNLNQKQKRIRIFEVGKVFLPKELPLKELPREKKMIGLAVCEEKLDFYYLKGIVEAIFSKLKIDNPKFNPDRHFAFHPGRTASISVGGEIAGYIGEIHPDVMENYDMEDKRVYVAELDMELLLDKAATEVKYQPLPRFPAAERDMAIVVKESVAAGDIMEAIREIGGELLENVELFDIYRGEQIPRGCKSLAFSLTYRAKDRTLTDEEINDLHAKIIEGILERFDGRLRE</sequence>
<dbReference type="GO" id="GO:0006432">
    <property type="term" value="P:phenylalanyl-tRNA aminoacylation"/>
    <property type="evidence" value="ECO:0007669"/>
    <property type="project" value="UniProtKB-UniRule"/>
</dbReference>
<dbReference type="PANTHER" id="PTHR10947">
    <property type="entry name" value="PHENYLALANYL-TRNA SYNTHETASE BETA CHAIN AND LEUCINE-RICH REPEAT-CONTAINING PROTEIN 47"/>
    <property type="match status" value="1"/>
</dbReference>
<dbReference type="PROSITE" id="PS50886">
    <property type="entry name" value="TRBD"/>
    <property type="match status" value="1"/>
</dbReference>
<dbReference type="SUPFAM" id="SSF54991">
    <property type="entry name" value="Anticodon-binding domain of PheRS"/>
    <property type="match status" value="1"/>
</dbReference>
<dbReference type="GO" id="GO:0005524">
    <property type="term" value="F:ATP binding"/>
    <property type="evidence" value="ECO:0007669"/>
    <property type="project" value="UniProtKB-UniRule"/>
</dbReference>
<dbReference type="SMART" id="SM00874">
    <property type="entry name" value="B5"/>
    <property type="match status" value="1"/>
</dbReference>
<keyword evidence="12 15" id="KW-0648">Protein biosynthesis</keyword>
<dbReference type="RefSeq" id="WP_066352846.1">
    <property type="nucleotide sequence ID" value="NZ_LOED01000009.1"/>
</dbReference>
<evidence type="ECO:0000256" key="7">
    <source>
        <dbReference type="ARBA" id="ARBA00022723"/>
    </source>
</evidence>
<evidence type="ECO:0000256" key="9">
    <source>
        <dbReference type="ARBA" id="ARBA00022840"/>
    </source>
</evidence>
<dbReference type="SUPFAM" id="SSF55681">
    <property type="entry name" value="Class II aaRS and biotin synthetases"/>
    <property type="match status" value="1"/>
</dbReference>
<dbReference type="FunFam" id="3.50.40.10:FF:000001">
    <property type="entry name" value="Phenylalanine--tRNA ligase beta subunit"/>
    <property type="match status" value="1"/>
</dbReference>
<accession>A0A140LAT1</accession>
<evidence type="ECO:0000256" key="13">
    <source>
        <dbReference type="ARBA" id="ARBA00023146"/>
    </source>
</evidence>
<evidence type="ECO:0000259" key="19">
    <source>
        <dbReference type="PROSITE" id="PS51483"/>
    </source>
</evidence>
<dbReference type="Pfam" id="PF03147">
    <property type="entry name" value="FDX-ACB"/>
    <property type="match status" value="1"/>
</dbReference>
<dbReference type="InterPro" id="IPR004532">
    <property type="entry name" value="Phe-tRNA-ligase_IIc_bsu_bact"/>
</dbReference>
<dbReference type="SMART" id="SM00873">
    <property type="entry name" value="B3_4"/>
    <property type="match status" value="1"/>
</dbReference>
<evidence type="ECO:0000256" key="5">
    <source>
        <dbReference type="ARBA" id="ARBA00022555"/>
    </source>
</evidence>
<evidence type="ECO:0000256" key="15">
    <source>
        <dbReference type="HAMAP-Rule" id="MF_00283"/>
    </source>
</evidence>
<dbReference type="GO" id="GO:0004826">
    <property type="term" value="F:phenylalanine-tRNA ligase activity"/>
    <property type="evidence" value="ECO:0007669"/>
    <property type="project" value="UniProtKB-UniRule"/>
</dbReference>
<keyword evidence="6 15" id="KW-0436">Ligase</keyword>
<dbReference type="CDD" id="cd02796">
    <property type="entry name" value="tRNA_bind_bactPheRS"/>
    <property type="match status" value="1"/>
</dbReference>
<dbReference type="SUPFAM" id="SSF46955">
    <property type="entry name" value="Putative DNA-binding domain"/>
    <property type="match status" value="1"/>
</dbReference>
<dbReference type="Gene3D" id="3.50.40.10">
    <property type="entry name" value="Phenylalanyl-trna Synthetase, Chain B, domain 3"/>
    <property type="match status" value="1"/>
</dbReference>
<dbReference type="InterPro" id="IPR009061">
    <property type="entry name" value="DNA-bd_dom_put_sf"/>
</dbReference>
<dbReference type="SUPFAM" id="SSF56037">
    <property type="entry name" value="PheT/TilS domain"/>
    <property type="match status" value="1"/>
</dbReference>
<evidence type="ECO:0000313" key="21">
    <source>
        <dbReference type="Proteomes" id="UP000070427"/>
    </source>
</evidence>
<keyword evidence="7 15" id="KW-0479">Metal-binding</keyword>
<dbReference type="OrthoDB" id="9805455at2"/>
<comment type="catalytic activity">
    <reaction evidence="14 15">
        <text>tRNA(Phe) + L-phenylalanine + ATP = L-phenylalanyl-tRNA(Phe) + AMP + diphosphate + H(+)</text>
        <dbReference type="Rhea" id="RHEA:19413"/>
        <dbReference type="Rhea" id="RHEA-COMP:9668"/>
        <dbReference type="Rhea" id="RHEA-COMP:9699"/>
        <dbReference type="ChEBI" id="CHEBI:15378"/>
        <dbReference type="ChEBI" id="CHEBI:30616"/>
        <dbReference type="ChEBI" id="CHEBI:33019"/>
        <dbReference type="ChEBI" id="CHEBI:58095"/>
        <dbReference type="ChEBI" id="CHEBI:78442"/>
        <dbReference type="ChEBI" id="CHEBI:78531"/>
        <dbReference type="ChEBI" id="CHEBI:456215"/>
        <dbReference type="EC" id="6.1.1.20"/>
    </reaction>
</comment>
<comment type="caution">
    <text evidence="20">The sequence shown here is derived from an EMBL/GenBank/DDBJ whole genome shotgun (WGS) entry which is preliminary data.</text>
</comment>
<reference evidence="20 21" key="1">
    <citation type="submission" date="2015-12" db="EMBL/GenBank/DDBJ databases">
        <title>Draft genome sequnece of Fervidicola ferrireducens strain Y170.</title>
        <authorList>
            <person name="Patel B.K."/>
        </authorList>
    </citation>
    <scope>NUCLEOTIDE SEQUENCE [LARGE SCALE GENOMIC DNA]</scope>
    <source>
        <strain evidence="20 21">Y170</strain>
    </source>
</reference>
<gene>
    <name evidence="15 20" type="primary">pheT</name>
    <name evidence="20" type="ORF">AN618_10330</name>
</gene>
<feature type="binding site" evidence="15">
    <location>
        <position position="462"/>
    </location>
    <ligand>
        <name>Mg(2+)</name>
        <dbReference type="ChEBI" id="CHEBI:18420"/>
        <note>shared with alpha subunit</note>
    </ligand>
</feature>
<evidence type="ECO:0000256" key="2">
    <source>
        <dbReference type="ARBA" id="ARBA00008653"/>
    </source>
</evidence>